<dbReference type="AlphaFoldDB" id="A0A7X0RU26"/>
<dbReference type="InterPro" id="IPR006059">
    <property type="entry name" value="SBP"/>
</dbReference>
<dbReference type="InterPro" id="IPR050490">
    <property type="entry name" value="Bact_solute-bd_prot1"/>
</dbReference>
<evidence type="ECO:0000313" key="4">
    <source>
        <dbReference type="Proteomes" id="UP000547209"/>
    </source>
</evidence>
<comment type="caution">
    <text evidence="3">The sequence shown here is derived from an EMBL/GenBank/DDBJ whole genome shotgun (WGS) entry which is preliminary data.</text>
</comment>
<feature type="compositionally biased region" description="Low complexity" evidence="1">
    <location>
        <begin position="16"/>
        <end position="29"/>
    </location>
</feature>
<evidence type="ECO:0000259" key="2">
    <source>
        <dbReference type="Pfam" id="PF12010"/>
    </source>
</evidence>
<dbReference type="PANTHER" id="PTHR43649:SF17">
    <property type="entry name" value="ABC TRANSPORTER SOLUTE BINDING PROTEIN-SUGAR TRANSPORT"/>
    <property type="match status" value="1"/>
</dbReference>
<evidence type="ECO:0000313" key="3">
    <source>
        <dbReference type="EMBL" id="MBB6672154.1"/>
    </source>
</evidence>
<sequence>MVLSACGSNDGGNKNASGSPSASAGASPSASASQAGGAANLKPYKLTLIYPGSIPKDMALVQDEMSKYLTEKINATIELKPIDWGSWTDKTNLMKISGEAFDLIFTAGWFSYGQDVSKGQFLELSDLMSKYGQDIPGILGDDFLAGAKINGKLYAVPTKKEFAQGFGFLLNKDLVDKYKFDITGIKSLEDMEAMFKTIKEKEPGVVPVVSNRFANTWGAANYDGKISRDSKELKVIDDLTDPKFIEFRKRMRQWNLNGWFDKDVVTSDDSDQAMNMIKARKAFAIGQSLKPGKDKEMSVTTGVPLVQVETAKPYTTTGEAQGAMLAISRTSKDPERAMMFLNLLYTDPKLLNMLDWGIEGKHYVKKSDNVIDYPEGVTAETQGYPSPGGWMFGNQFNSYLWANEDPDKWQQFEKFNASAERSIALGFTFDETPVKAELAAVGNVDKEFQAVLNAGAVDVDSTIAKYKAKRDAAGYQKILEETQRQLDEWAKNSKK</sequence>
<dbReference type="Pfam" id="PF01547">
    <property type="entry name" value="SBP_bac_1"/>
    <property type="match status" value="1"/>
</dbReference>
<gene>
    <name evidence="3" type="ORF">H7C19_15855</name>
</gene>
<dbReference type="SUPFAM" id="SSF53850">
    <property type="entry name" value="Periplasmic binding protein-like II"/>
    <property type="match status" value="1"/>
</dbReference>
<dbReference type="PANTHER" id="PTHR43649">
    <property type="entry name" value="ARABINOSE-BINDING PROTEIN-RELATED"/>
    <property type="match status" value="1"/>
</dbReference>
<reference evidence="3 4" key="1">
    <citation type="submission" date="2020-08" db="EMBL/GenBank/DDBJ databases">
        <title>Cohnella phylogeny.</title>
        <authorList>
            <person name="Dunlap C."/>
        </authorList>
    </citation>
    <scope>NUCLEOTIDE SEQUENCE [LARGE SCALE GENOMIC DNA]</scope>
    <source>
        <strain evidence="3 4">DSM 28246</strain>
    </source>
</reference>
<organism evidence="3 4">
    <name type="scientific">Cohnella nanjingensis</name>
    <dbReference type="NCBI Taxonomy" id="1387779"/>
    <lineage>
        <taxon>Bacteria</taxon>
        <taxon>Bacillati</taxon>
        <taxon>Bacillota</taxon>
        <taxon>Bacilli</taxon>
        <taxon>Bacillales</taxon>
        <taxon>Paenibacillaceae</taxon>
        <taxon>Cohnella</taxon>
    </lineage>
</organism>
<name>A0A7X0RU26_9BACL</name>
<feature type="domain" description="DUF3502" evidence="2">
    <location>
        <begin position="424"/>
        <end position="491"/>
    </location>
</feature>
<feature type="region of interest" description="Disordered" evidence="1">
    <location>
        <begin position="1"/>
        <end position="29"/>
    </location>
</feature>
<dbReference type="Proteomes" id="UP000547209">
    <property type="component" value="Unassembled WGS sequence"/>
</dbReference>
<proteinExistence type="predicted"/>
<dbReference type="Pfam" id="PF12010">
    <property type="entry name" value="DUF3502"/>
    <property type="match status" value="1"/>
</dbReference>
<dbReference type="InterPro" id="IPR022627">
    <property type="entry name" value="DUF3502"/>
</dbReference>
<dbReference type="EMBL" id="JACJVP010000025">
    <property type="protein sequence ID" value="MBB6672154.1"/>
    <property type="molecule type" value="Genomic_DNA"/>
</dbReference>
<keyword evidence="4" id="KW-1185">Reference proteome</keyword>
<protein>
    <submittedName>
        <fullName evidence="3">ABC transporter substrate-binding protein</fullName>
    </submittedName>
</protein>
<dbReference type="Gene3D" id="3.40.190.10">
    <property type="entry name" value="Periplasmic binding protein-like II"/>
    <property type="match status" value="1"/>
</dbReference>
<evidence type="ECO:0000256" key="1">
    <source>
        <dbReference type="SAM" id="MobiDB-lite"/>
    </source>
</evidence>
<accession>A0A7X0RU26</accession>